<dbReference type="AlphaFoldDB" id="A0A6S7J6C7"/>
<dbReference type="Proteomes" id="UP001152795">
    <property type="component" value="Unassembled WGS sequence"/>
</dbReference>
<dbReference type="EMBL" id="CACRXK020007667">
    <property type="protein sequence ID" value="CAB4012871.1"/>
    <property type="molecule type" value="Genomic_DNA"/>
</dbReference>
<dbReference type="InterPro" id="IPR052787">
    <property type="entry name" value="MAVS"/>
</dbReference>
<organism evidence="1 2">
    <name type="scientific">Paramuricea clavata</name>
    <name type="common">Red gorgonian</name>
    <name type="synonym">Violescent sea-whip</name>
    <dbReference type="NCBI Taxonomy" id="317549"/>
    <lineage>
        <taxon>Eukaryota</taxon>
        <taxon>Metazoa</taxon>
        <taxon>Cnidaria</taxon>
        <taxon>Anthozoa</taxon>
        <taxon>Octocorallia</taxon>
        <taxon>Malacalcyonacea</taxon>
        <taxon>Plexauridae</taxon>
        <taxon>Paramuricea</taxon>
    </lineage>
</organism>
<proteinExistence type="predicted"/>
<dbReference type="OrthoDB" id="5975103at2759"/>
<comment type="caution">
    <text evidence="1">The sequence shown here is derived from an EMBL/GenBank/DDBJ whole genome shotgun (WGS) entry which is preliminary data.</text>
</comment>
<sequence>MTKLYSGDTVVFYMDTPNGLLNKVCFEVMYFLCRRGQENLRAMTIETFELSTVSTGKRYIFQKTDELDKNHRDTTTGTVTQGRMYELQGNPACPVESFLKYKSKLNKHINALWQRPLDSFVPEEETWFCKAPLGKKHFGKYDGNYFSSTGTIAKISKHSIRSTAITVLDKAGLFLKTE</sequence>
<dbReference type="PANTHER" id="PTHR21446">
    <property type="entry name" value="DUF3504 DOMAIN-CONTAINING PROTEIN"/>
    <property type="match status" value="1"/>
</dbReference>
<accession>A0A6S7J6C7</accession>
<evidence type="ECO:0000313" key="1">
    <source>
        <dbReference type="EMBL" id="CAB4012871.1"/>
    </source>
</evidence>
<evidence type="ECO:0000313" key="2">
    <source>
        <dbReference type="Proteomes" id="UP001152795"/>
    </source>
</evidence>
<dbReference type="PANTHER" id="PTHR21446:SF6">
    <property type="entry name" value="MITOCHONDRIAL ANTIVIRAL-SIGNALING PROTEIN"/>
    <property type="match status" value="1"/>
</dbReference>
<keyword evidence="2" id="KW-1185">Reference proteome</keyword>
<reference evidence="1" key="1">
    <citation type="submission" date="2020-04" db="EMBL/GenBank/DDBJ databases">
        <authorList>
            <person name="Alioto T."/>
            <person name="Alioto T."/>
            <person name="Gomez Garrido J."/>
        </authorList>
    </citation>
    <scope>NUCLEOTIDE SEQUENCE</scope>
    <source>
        <strain evidence="1">A484AB</strain>
    </source>
</reference>
<name>A0A6S7J6C7_PARCT</name>
<gene>
    <name evidence="1" type="ORF">PACLA_8A012410</name>
</gene>
<protein>
    <submittedName>
        <fullName evidence="1">PREDICTED: uncharacterized protein LOC105327636</fullName>
    </submittedName>
</protein>